<protein>
    <recommendedName>
        <fullName evidence="3">DNA adenine methylase</fullName>
    </recommendedName>
</protein>
<gene>
    <name evidence="1" type="ORF">ACFS5M_12550</name>
</gene>
<dbReference type="Proteomes" id="UP001597533">
    <property type="component" value="Unassembled WGS sequence"/>
</dbReference>
<dbReference type="SUPFAM" id="SSF53335">
    <property type="entry name" value="S-adenosyl-L-methionine-dependent methyltransferases"/>
    <property type="match status" value="1"/>
</dbReference>
<evidence type="ECO:0000313" key="1">
    <source>
        <dbReference type="EMBL" id="MFD2824504.1"/>
    </source>
</evidence>
<organism evidence="1 2">
    <name type="scientific">Lacinutrix iliipiscaria</name>
    <dbReference type="NCBI Taxonomy" id="1230532"/>
    <lineage>
        <taxon>Bacteria</taxon>
        <taxon>Pseudomonadati</taxon>
        <taxon>Bacteroidota</taxon>
        <taxon>Flavobacteriia</taxon>
        <taxon>Flavobacteriales</taxon>
        <taxon>Flavobacteriaceae</taxon>
        <taxon>Lacinutrix</taxon>
    </lineage>
</organism>
<evidence type="ECO:0008006" key="3">
    <source>
        <dbReference type="Google" id="ProtNLM"/>
    </source>
</evidence>
<keyword evidence="2" id="KW-1185">Reference proteome</keyword>
<comment type="caution">
    <text evidence="1">The sequence shown here is derived from an EMBL/GenBank/DDBJ whole genome shotgun (WGS) entry which is preliminary data.</text>
</comment>
<accession>A0ABW5WRB7</accession>
<dbReference type="RefSeq" id="WP_183490064.1">
    <property type="nucleotide sequence ID" value="NZ_JBHUOV010000011.1"/>
</dbReference>
<evidence type="ECO:0000313" key="2">
    <source>
        <dbReference type="Proteomes" id="UP001597533"/>
    </source>
</evidence>
<dbReference type="Gene3D" id="3.40.50.150">
    <property type="entry name" value="Vaccinia Virus protein VP39"/>
    <property type="match status" value="1"/>
</dbReference>
<name>A0ABW5WRB7_9FLAO</name>
<sequence>MSGNKNKNIAFNYFGGKFSWLEHLYNYFPDNLIHLVDVFGGSFAVTLNYEGKAIKTANEINSNITNFHDLLDA</sequence>
<dbReference type="EMBL" id="JBHUOV010000011">
    <property type="protein sequence ID" value="MFD2824504.1"/>
    <property type="molecule type" value="Genomic_DNA"/>
</dbReference>
<reference evidence="2" key="1">
    <citation type="journal article" date="2019" name="Int. J. Syst. Evol. Microbiol.">
        <title>The Global Catalogue of Microorganisms (GCM) 10K type strain sequencing project: providing services to taxonomists for standard genome sequencing and annotation.</title>
        <authorList>
            <consortium name="The Broad Institute Genomics Platform"/>
            <consortium name="The Broad Institute Genome Sequencing Center for Infectious Disease"/>
            <person name="Wu L."/>
            <person name="Ma J."/>
        </authorList>
    </citation>
    <scope>NUCLEOTIDE SEQUENCE [LARGE SCALE GENOMIC DNA]</scope>
    <source>
        <strain evidence="2">KCTC 32141</strain>
    </source>
</reference>
<proteinExistence type="predicted"/>
<dbReference type="InterPro" id="IPR029063">
    <property type="entry name" value="SAM-dependent_MTases_sf"/>
</dbReference>